<keyword evidence="2" id="KW-1133">Transmembrane helix</keyword>
<protein>
    <submittedName>
        <fullName evidence="4">DUF4349 domain-containing protein</fullName>
    </submittedName>
</protein>
<dbReference type="InterPro" id="IPR027417">
    <property type="entry name" value="P-loop_NTPase"/>
</dbReference>
<gene>
    <name evidence="4" type="ORF">KC678_01720</name>
</gene>
<feature type="domain" description="DUF4349" evidence="3">
    <location>
        <begin position="129"/>
        <end position="324"/>
    </location>
</feature>
<evidence type="ECO:0000256" key="1">
    <source>
        <dbReference type="SAM" id="Coils"/>
    </source>
</evidence>
<evidence type="ECO:0000259" key="3">
    <source>
        <dbReference type="Pfam" id="PF14257"/>
    </source>
</evidence>
<proteinExistence type="predicted"/>
<reference evidence="4" key="2">
    <citation type="journal article" date="2021" name="Microbiome">
        <title>Successional dynamics and alternative stable states in a saline activated sludge microbial community over 9 years.</title>
        <authorList>
            <person name="Wang Y."/>
            <person name="Ye J."/>
            <person name="Ju F."/>
            <person name="Liu L."/>
            <person name="Boyd J.A."/>
            <person name="Deng Y."/>
            <person name="Parks D.H."/>
            <person name="Jiang X."/>
            <person name="Yin X."/>
            <person name="Woodcroft B.J."/>
            <person name="Tyson G.W."/>
            <person name="Hugenholtz P."/>
            <person name="Polz M.F."/>
            <person name="Zhang T."/>
        </authorList>
    </citation>
    <scope>NUCLEOTIDE SEQUENCE</scope>
    <source>
        <strain evidence="4">HKST-UBA13</strain>
    </source>
</reference>
<dbReference type="Gene3D" id="3.40.50.300">
    <property type="entry name" value="P-loop containing nucleotide triphosphate hydrolases"/>
    <property type="match status" value="1"/>
</dbReference>
<dbReference type="Proteomes" id="UP000775877">
    <property type="component" value="Unassembled WGS sequence"/>
</dbReference>
<sequence>MIKMRIKEMFKKYSKVLEPNLKEKDEIYMRVFGEMPNKNLSVIEIIMNSKFIKPSLAIAFIIAFIAIPLLPEALNNTDSVELSDFGLPPEEDALIDYGELGQNLDTYSNKAMAPSYGYEEDTTTLSMERAVEKDGTIAIEVNDVKETYDNILNLLNNYDGYVQSSSLGTAGDDRSRIIVRVPVDQFNDLFNDLRKVDGNIISESIQTTDMQNRLTQVGKLMEDYNTELINLNNELNTNITDKRRGEIETRIKWLTSEIKSLESEQKQIKSETEFSTIDITIAEKVSNSFFGNDFKDIGKFATTIFAFWFKVVIVLLIPAILLFAGYKLKLHKAVKLKG</sequence>
<evidence type="ECO:0000313" key="4">
    <source>
        <dbReference type="EMBL" id="MCA9380958.1"/>
    </source>
</evidence>
<evidence type="ECO:0000313" key="5">
    <source>
        <dbReference type="Proteomes" id="UP000775877"/>
    </source>
</evidence>
<comment type="caution">
    <text evidence="4">The sequence shown here is derived from an EMBL/GenBank/DDBJ whole genome shotgun (WGS) entry which is preliminary data.</text>
</comment>
<keyword evidence="1" id="KW-0175">Coiled coil</keyword>
<reference evidence="4" key="1">
    <citation type="submission" date="2020-04" db="EMBL/GenBank/DDBJ databases">
        <authorList>
            <person name="Zhang T."/>
        </authorList>
    </citation>
    <scope>NUCLEOTIDE SEQUENCE</scope>
    <source>
        <strain evidence="4">HKST-UBA13</strain>
    </source>
</reference>
<feature type="transmembrane region" description="Helical" evidence="2">
    <location>
        <begin position="305"/>
        <end position="326"/>
    </location>
</feature>
<accession>A0A955L186</accession>
<keyword evidence="2" id="KW-0472">Membrane</keyword>
<dbReference type="EMBL" id="JAGQLJ010000036">
    <property type="protein sequence ID" value="MCA9380958.1"/>
    <property type="molecule type" value="Genomic_DNA"/>
</dbReference>
<evidence type="ECO:0000256" key="2">
    <source>
        <dbReference type="SAM" id="Phobius"/>
    </source>
</evidence>
<organism evidence="4 5">
    <name type="scientific">Candidatus Dojkabacteria bacterium</name>
    <dbReference type="NCBI Taxonomy" id="2099670"/>
    <lineage>
        <taxon>Bacteria</taxon>
        <taxon>Candidatus Dojkabacteria</taxon>
    </lineage>
</organism>
<dbReference type="Pfam" id="PF14257">
    <property type="entry name" value="DUF4349"/>
    <property type="match status" value="1"/>
</dbReference>
<feature type="coiled-coil region" evidence="1">
    <location>
        <begin position="214"/>
        <end position="271"/>
    </location>
</feature>
<name>A0A955L186_9BACT</name>
<keyword evidence="2" id="KW-0812">Transmembrane</keyword>
<dbReference type="AlphaFoldDB" id="A0A955L186"/>
<dbReference type="InterPro" id="IPR025645">
    <property type="entry name" value="DUF4349"/>
</dbReference>